<name>A0AA35YTF6_LACSI</name>
<feature type="transmembrane region" description="Helical" evidence="1">
    <location>
        <begin position="83"/>
        <end position="106"/>
    </location>
</feature>
<accession>A0AA35YTF6</accession>
<proteinExistence type="predicted"/>
<evidence type="ECO:0000256" key="1">
    <source>
        <dbReference type="SAM" id="Phobius"/>
    </source>
</evidence>
<keyword evidence="1" id="KW-0812">Transmembrane</keyword>
<keyword evidence="1" id="KW-0472">Membrane</keyword>
<sequence>MAPCDASGASEDSDLIVVAARCLVGVCLTKHMNQGGWNGVLRWQWVQLDVGCGWSLVAATYGPRGRVEVGDQLLKQEREGWTWWWFLTVLVGDCMVGLWCVLMIIVGGSQWFCGGANDAISGLRLWGVRGICHLM</sequence>
<keyword evidence="3" id="KW-1185">Reference proteome</keyword>
<evidence type="ECO:0000313" key="2">
    <source>
        <dbReference type="EMBL" id="CAI9279708.1"/>
    </source>
</evidence>
<protein>
    <submittedName>
        <fullName evidence="2">Uncharacterized protein</fullName>
    </submittedName>
</protein>
<gene>
    <name evidence="2" type="ORF">LSALG_LOCUS19492</name>
</gene>
<organism evidence="2 3">
    <name type="scientific">Lactuca saligna</name>
    <name type="common">Willowleaf lettuce</name>
    <dbReference type="NCBI Taxonomy" id="75948"/>
    <lineage>
        <taxon>Eukaryota</taxon>
        <taxon>Viridiplantae</taxon>
        <taxon>Streptophyta</taxon>
        <taxon>Embryophyta</taxon>
        <taxon>Tracheophyta</taxon>
        <taxon>Spermatophyta</taxon>
        <taxon>Magnoliopsida</taxon>
        <taxon>eudicotyledons</taxon>
        <taxon>Gunneridae</taxon>
        <taxon>Pentapetalae</taxon>
        <taxon>asterids</taxon>
        <taxon>campanulids</taxon>
        <taxon>Asterales</taxon>
        <taxon>Asteraceae</taxon>
        <taxon>Cichorioideae</taxon>
        <taxon>Cichorieae</taxon>
        <taxon>Lactucinae</taxon>
        <taxon>Lactuca</taxon>
    </lineage>
</organism>
<dbReference type="EMBL" id="OX465080">
    <property type="protein sequence ID" value="CAI9279708.1"/>
    <property type="molecule type" value="Genomic_DNA"/>
</dbReference>
<dbReference type="Proteomes" id="UP001177003">
    <property type="component" value="Chromosome 4"/>
</dbReference>
<dbReference type="AlphaFoldDB" id="A0AA35YTF6"/>
<keyword evidence="1" id="KW-1133">Transmembrane helix</keyword>
<reference evidence="2" key="1">
    <citation type="submission" date="2023-04" db="EMBL/GenBank/DDBJ databases">
        <authorList>
            <person name="Vijverberg K."/>
            <person name="Xiong W."/>
            <person name="Schranz E."/>
        </authorList>
    </citation>
    <scope>NUCLEOTIDE SEQUENCE</scope>
</reference>
<evidence type="ECO:0000313" key="3">
    <source>
        <dbReference type="Proteomes" id="UP001177003"/>
    </source>
</evidence>